<keyword evidence="3" id="KW-1185">Reference proteome</keyword>
<name>A0A4Q2S528_9ACTN</name>
<dbReference type="EMBL" id="SDWS01000001">
    <property type="protein sequence ID" value="RYB96767.1"/>
    <property type="molecule type" value="Genomic_DNA"/>
</dbReference>
<organism evidence="2 3">
    <name type="scientific">Nocardioides glacieisoli</name>
    <dbReference type="NCBI Taxonomy" id="1168730"/>
    <lineage>
        <taxon>Bacteria</taxon>
        <taxon>Bacillati</taxon>
        <taxon>Actinomycetota</taxon>
        <taxon>Actinomycetes</taxon>
        <taxon>Propionibacteriales</taxon>
        <taxon>Nocardioidaceae</taxon>
        <taxon>Nocardioides</taxon>
    </lineage>
</organism>
<dbReference type="SUPFAM" id="SSF53474">
    <property type="entry name" value="alpha/beta-Hydrolases"/>
    <property type="match status" value="1"/>
</dbReference>
<gene>
    <name evidence="2" type="ORF">EUA06_00680</name>
</gene>
<evidence type="ECO:0000259" key="1">
    <source>
        <dbReference type="Pfam" id="PF12146"/>
    </source>
</evidence>
<proteinExistence type="predicted"/>
<protein>
    <submittedName>
        <fullName evidence="2">Alpha/beta fold hydrolase</fullName>
    </submittedName>
</protein>
<dbReference type="AlphaFoldDB" id="A0A4Q2S528"/>
<reference evidence="2 3" key="1">
    <citation type="submission" date="2019-01" db="EMBL/GenBank/DDBJ databases">
        <title>Novel species of Nocardioides.</title>
        <authorList>
            <person name="Liu Q."/>
            <person name="Xin Y.-H."/>
        </authorList>
    </citation>
    <scope>NUCLEOTIDE SEQUENCE [LARGE SCALE GENOMIC DNA]</scope>
    <source>
        <strain evidence="2 3">HLT3-15</strain>
    </source>
</reference>
<evidence type="ECO:0000313" key="2">
    <source>
        <dbReference type="EMBL" id="RYB96767.1"/>
    </source>
</evidence>
<dbReference type="Proteomes" id="UP000291838">
    <property type="component" value="Unassembled WGS sequence"/>
</dbReference>
<accession>A0A4Q2S528</accession>
<dbReference type="InterPro" id="IPR022742">
    <property type="entry name" value="Hydrolase_4"/>
</dbReference>
<comment type="caution">
    <text evidence="2">The sequence shown here is derived from an EMBL/GenBank/DDBJ whole genome shotgun (WGS) entry which is preliminary data.</text>
</comment>
<dbReference type="InterPro" id="IPR029058">
    <property type="entry name" value="AB_hydrolase_fold"/>
</dbReference>
<feature type="domain" description="Serine aminopeptidase S33" evidence="1">
    <location>
        <begin position="51"/>
        <end position="121"/>
    </location>
</feature>
<evidence type="ECO:0000313" key="3">
    <source>
        <dbReference type="Proteomes" id="UP000291838"/>
    </source>
</evidence>
<keyword evidence="2" id="KW-0378">Hydrolase</keyword>
<dbReference type="GO" id="GO:0016787">
    <property type="term" value="F:hydrolase activity"/>
    <property type="evidence" value="ECO:0007669"/>
    <property type="project" value="UniProtKB-KW"/>
</dbReference>
<dbReference type="Pfam" id="PF12146">
    <property type="entry name" value="Hydrolase_4"/>
    <property type="match status" value="1"/>
</dbReference>
<sequence length="201" mass="22202">MVLALHGGKPRSHQSVDGRSASWRRAAWLTREIAQPAHDEGVGIWLVRYRRRGWNGGTDAVADARWALDRLRAVHGEVPVVLLGHSMGARVAVHAADDPSVVGVVGLAPWWSADDPVHTLAGRTLRAAHGRRDRITSFRETARYVERARRVADSAELEDMGALGHYMLTGSRRWHDVALRSVLEVVDTHVPSPRSAPSTER</sequence>
<dbReference type="Gene3D" id="3.40.50.1820">
    <property type="entry name" value="alpha/beta hydrolase"/>
    <property type="match status" value="1"/>
</dbReference>
<dbReference type="OrthoDB" id="3366509at2"/>